<dbReference type="InterPro" id="IPR015235">
    <property type="entry name" value="DUF1937"/>
</dbReference>
<reference evidence="2" key="1">
    <citation type="journal article" date="2015" name="Nature">
        <title>Complex archaea that bridge the gap between prokaryotes and eukaryotes.</title>
        <authorList>
            <person name="Spang A."/>
            <person name="Saw J.H."/>
            <person name="Jorgensen S.L."/>
            <person name="Zaremba-Niedzwiedzka K."/>
            <person name="Martijn J."/>
            <person name="Lind A.E."/>
            <person name="van Eijk R."/>
            <person name="Schleper C."/>
            <person name="Guy L."/>
            <person name="Ettema T.J."/>
        </authorList>
    </citation>
    <scope>NUCLEOTIDE SEQUENCE</scope>
</reference>
<dbReference type="EMBL" id="LAZR01015250">
    <property type="protein sequence ID" value="KKM13994.1"/>
    <property type="molecule type" value="Genomic_DNA"/>
</dbReference>
<proteinExistence type="predicted"/>
<gene>
    <name evidence="2" type="ORF">LCGC14_1710550</name>
</gene>
<accession>A0A0F9I2X3</accession>
<organism evidence="2">
    <name type="scientific">marine sediment metagenome</name>
    <dbReference type="NCBI Taxonomy" id="412755"/>
    <lineage>
        <taxon>unclassified sequences</taxon>
        <taxon>metagenomes</taxon>
        <taxon>ecological metagenomes</taxon>
    </lineage>
</organism>
<feature type="domain" description="DUF1937" evidence="1">
    <location>
        <begin position="10"/>
        <end position="105"/>
    </location>
</feature>
<comment type="caution">
    <text evidence="2">The sequence shown here is derived from an EMBL/GenBank/DDBJ whole genome shotgun (WGS) entry which is preliminary data.</text>
</comment>
<sequence length="150" mass="17408">MKYSDRDEYYYLACPYTHELSSVRELRYMAVMECYVHLIKTGISIFSPICMTHGPHNWANENRVPISHSTWLATDHPFLIKSSGMFVLQLPGWEESKGVAWETDIINGLVLPIIYIPPDEYIKHWPDELLNSSTDDVMMNTENKEQPKNA</sequence>
<protein>
    <recommendedName>
        <fullName evidence="1">DUF1937 domain-containing protein</fullName>
    </recommendedName>
</protein>
<dbReference type="AlphaFoldDB" id="A0A0F9I2X3"/>
<dbReference type="Pfam" id="PF09152">
    <property type="entry name" value="DUF1937"/>
    <property type="match status" value="1"/>
</dbReference>
<evidence type="ECO:0000313" key="2">
    <source>
        <dbReference type="EMBL" id="KKM13994.1"/>
    </source>
</evidence>
<dbReference type="Gene3D" id="3.40.50.10400">
    <property type="entry name" value="Hypothetical protein PA1492"/>
    <property type="match status" value="1"/>
</dbReference>
<evidence type="ECO:0000259" key="1">
    <source>
        <dbReference type="Pfam" id="PF09152"/>
    </source>
</evidence>
<dbReference type="SUPFAM" id="SSF52309">
    <property type="entry name" value="N-(deoxy)ribosyltransferase-like"/>
    <property type="match status" value="1"/>
</dbReference>
<name>A0A0F9I2X3_9ZZZZ</name>